<dbReference type="Pfam" id="PF18912">
    <property type="entry name" value="DZR_2"/>
    <property type="match status" value="1"/>
</dbReference>
<protein>
    <recommendedName>
        <fullName evidence="6">Double zinc ribbon domain-containing protein</fullName>
    </recommendedName>
</protein>
<dbReference type="OrthoDB" id="9779910at2"/>
<dbReference type="PANTHER" id="PTHR47505:SF1">
    <property type="entry name" value="DNA UTILIZATION PROTEIN YHGH"/>
    <property type="match status" value="1"/>
</dbReference>
<comment type="similarity">
    <text evidence="1">Belongs to the ComF/GntX family.</text>
</comment>
<evidence type="ECO:0000256" key="1">
    <source>
        <dbReference type="ARBA" id="ARBA00008007"/>
    </source>
</evidence>
<evidence type="ECO:0000259" key="3">
    <source>
        <dbReference type="Pfam" id="PF18912"/>
    </source>
</evidence>
<evidence type="ECO:0000313" key="4">
    <source>
        <dbReference type="EMBL" id="RKD22099.1"/>
    </source>
</evidence>
<accession>A0A419SF70</accession>
<sequence>MKNLLELLFPTPPSCVLCERKAVQRGFCKLCWESLELIDDQQRCERCGRAWSEKGTCSDCRRRSDTYFVCNRSAVQYNDKMKEMISLYKFRGLELLAASLALFLEQAYRTHYTELHFDAITFVPLHEKRLQERGFNQAEQLARILGKRVNIPVYSLLTRIRYTEKQSKKGRQARLEVLGESFAALPIPPSSPSIKRVLLVDDIYTTGSTLNQCAKILADQGLLVYTLTIAR</sequence>
<dbReference type="InterPro" id="IPR029057">
    <property type="entry name" value="PRTase-like"/>
</dbReference>
<comment type="caution">
    <text evidence="4">The sequence shown here is derived from an EMBL/GenBank/DDBJ whole genome shotgun (WGS) entry which is preliminary data.</text>
</comment>
<dbReference type="SUPFAM" id="SSF53271">
    <property type="entry name" value="PRTase-like"/>
    <property type="match status" value="1"/>
</dbReference>
<reference evidence="4 5" key="1">
    <citation type="submission" date="2016-08" db="EMBL/GenBank/DDBJ databases">
        <title>Novel Firmicute Genomes.</title>
        <authorList>
            <person name="Poppleton D.I."/>
            <person name="Gribaldo S."/>
        </authorList>
    </citation>
    <scope>NUCLEOTIDE SEQUENCE [LARGE SCALE GENOMIC DNA]</scope>
    <source>
        <strain evidence="4 5">RAOx-1</strain>
    </source>
</reference>
<dbReference type="Pfam" id="PF00156">
    <property type="entry name" value="Pribosyltran"/>
    <property type="match status" value="1"/>
</dbReference>
<dbReference type="CDD" id="cd06223">
    <property type="entry name" value="PRTases_typeI"/>
    <property type="match status" value="1"/>
</dbReference>
<evidence type="ECO:0000313" key="5">
    <source>
        <dbReference type="Proteomes" id="UP000284219"/>
    </source>
</evidence>
<feature type="domain" description="Double zinc ribbon" evidence="3">
    <location>
        <begin position="4"/>
        <end position="61"/>
    </location>
</feature>
<name>A0A419SF70_9BACL</name>
<keyword evidence="5" id="KW-1185">Reference proteome</keyword>
<dbReference type="AlphaFoldDB" id="A0A419SF70"/>
<dbReference type="InterPro" id="IPR051910">
    <property type="entry name" value="ComF/GntX_DNA_util-trans"/>
</dbReference>
<evidence type="ECO:0000259" key="2">
    <source>
        <dbReference type="Pfam" id="PF00156"/>
    </source>
</evidence>
<proteinExistence type="inferred from homology"/>
<dbReference type="Gene3D" id="3.40.50.2020">
    <property type="match status" value="1"/>
</dbReference>
<gene>
    <name evidence="4" type="ORF">BEP19_13600</name>
</gene>
<evidence type="ECO:0008006" key="6">
    <source>
        <dbReference type="Google" id="ProtNLM"/>
    </source>
</evidence>
<dbReference type="InterPro" id="IPR044005">
    <property type="entry name" value="DZR_2"/>
</dbReference>
<dbReference type="Proteomes" id="UP000284219">
    <property type="component" value="Unassembled WGS sequence"/>
</dbReference>
<dbReference type="EMBL" id="MCHY01000010">
    <property type="protein sequence ID" value="RKD22099.1"/>
    <property type="molecule type" value="Genomic_DNA"/>
</dbReference>
<dbReference type="InterPro" id="IPR000836">
    <property type="entry name" value="PRTase_dom"/>
</dbReference>
<feature type="domain" description="Phosphoribosyltransferase" evidence="2">
    <location>
        <begin position="133"/>
        <end position="222"/>
    </location>
</feature>
<dbReference type="PANTHER" id="PTHR47505">
    <property type="entry name" value="DNA UTILIZATION PROTEIN YHGH"/>
    <property type="match status" value="1"/>
</dbReference>
<organism evidence="4 5">
    <name type="scientific">Ammoniphilus oxalaticus</name>
    <dbReference type="NCBI Taxonomy" id="66863"/>
    <lineage>
        <taxon>Bacteria</taxon>
        <taxon>Bacillati</taxon>
        <taxon>Bacillota</taxon>
        <taxon>Bacilli</taxon>
        <taxon>Bacillales</taxon>
        <taxon>Paenibacillaceae</taxon>
        <taxon>Aneurinibacillus group</taxon>
        <taxon>Ammoniphilus</taxon>
    </lineage>
</organism>
<dbReference type="RefSeq" id="WP_120190776.1">
    <property type="nucleotide sequence ID" value="NZ_MCHY01000010.1"/>
</dbReference>